<name>A0A383BYP9_9ZZZZ</name>
<protein>
    <submittedName>
        <fullName evidence="1">Uncharacterized protein</fullName>
    </submittedName>
</protein>
<reference evidence="1" key="1">
    <citation type="submission" date="2018-05" db="EMBL/GenBank/DDBJ databases">
        <authorList>
            <person name="Lanie J.A."/>
            <person name="Ng W.-L."/>
            <person name="Kazmierczak K.M."/>
            <person name="Andrzejewski T.M."/>
            <person name="Davidsen T.M."/>
            <person name="Wayne K.J."/>
            <person name="Tettelin H."/>
            <person name="Glass J.I."/>
            <person name="Rusch D."/>
            <person name="Podicherti R."/>
            <person name="Tsui H.-C.T."/>
            <person name="Winkler M.E."/>
        </authorList>
    </citation>
    <scope>NUCLEOTIDE SEQUENCE</scope>
</reference>
<dbReference type="EMBL" id="UINC01204001">
    <property type="protein sequence ID" value="SVE24518.1"/>
    <property type="molecule type" value="Genomic_DNA"/>
</dbReference>
<sequence>MAPKIFRMSRSTLVLCTDCLKEHGPAPGRWDEDPLQECSICGACDSDAQEEMNNISDALQQQWEEDQPDPNDPRDFK</sequence>
<evidence type="ECO:0000313" key="1">
    <source>
        <dbReference type="EMBL" id="SVE24518.1"/>
    </source>
</evidence>
<organism evidence="1">
    <name type="scientific">marine metagenome</name>
    <dbReference type="NCBI Taxonomy" id="408172"/>
    <lineage>
        <taxon>unclassified sequences</taxon>
        <taxon>metagenomes</taxon>
        <taxon>ecological metagenomes</taxon>
    </lineage>
</organism>
<accession>A0A383BYP9</accession>
<proteinExistence type="predicted"/>
<gene>
    <name evidence="1" type="ORF">METZ01_LOCUS477372</name>
</gene>
<dbReference type="AlphaFoldDB" id="A0A383BYP9"/>